<comment type="caution">
    <text evidence="2">The sequence shown here is derived from an EMBL/GenBank/DDBJ whole genome shotgun (WGS) entry which is preliminary data.</text>
</comment>
<dbReference type="AlphaFoldDB" id="A0A8J6TSY9"/>
<dbReference type="PANTHER" id="PTHR43236">
    <property type="entry name" value="ANTITOXIN HIGA1"/>
    <property type="match status" value="1"/>
</dbReference>
<evidence type="ECO:0000313" key="3">
    <source>
        <dbReference type="Proteomes" id="UP000605201"/>
    </source>
</evidence>
<dbReference type="InterPro" id="IPR052345">
    <property type="entry name" value="Rad_response_metalloprotease"/>
</dbReference>
<sequence length="235" mass="26713">MRVPFMPKDEIAKKATNVIDSYKALTGYPTHSPVPIEDILERRLGLQLEFEDLRQKLGIEDVLGATYVKARRISIDKSLLDNNSEGRLIFTCAHEVGHWVLHRRFVDVAGRSGSNSSAIFCRIKDAKRPIEWQADYFASCILLPEKYVREAWDETYGPDPLTLFNIKSAYSGPLCFDPCVRNWHLIADKVREAGGFSNVSKQAMIIRLQELGLVKNKTGARMGWPKVFFEKLQPA</sequence>
<protein>
    <submittedName>
        <fullName evidence="2">ImmA/IrrE family metallo-endopeptidase</fullName>
    </submittedName>
</protein>
<dbReference type="PANTHER" id="PTHR43236:SF1">
    <property type="entry name" value="BLL7220 PROTEIN"/>
    <property type="match status" value="1"/>
</dbReference>
<evidence type="ECO:0000313" key="2">
    <source>
        <dbReference type="EMBL" id="MBC8432367.1"/>
    </source>
</evidence>
<proteinExistence type="predicted"/>
<evidence type="ECO:0000259" key="1">
    <source>
        <dbReference type="Pfam" id="PF06114"/>
    </source>
</evidence>
<reference evidence="2 3" key="1">
    <citation type="submission" date="2020-08" db="EMBL/GenBank/DDBJ databases">
        <title>Bridging the membrane lipid divide: bacteria of the FCB group superphylum have the potential to synthesize archaeal ether lipids.</title>
        <authorList>
            <person name="Villanueva L."/>
            <person name="Von Meijenfeldt F.A.B."/>
            <person name="Westbye A.B."/>
            <person name="Yadav S."/>
            <person name="Hopmans E.C."/>
            <person name="Dutilh B.E."/>
            <person name="Sinninghe Damste J.S."/>
        </authorList>
    </citation>
    <scope>NUCLEOTIDE SEQUENCE [LARGE SCALE GENOMIC DNA]</scope>
    <source>
        <strain evidence="2">NIOZ-UU17</strain>
    </source>
</reference>
<accession>A0A8J6TSY9</accession>
<gene>
    <name evidence="2" type="ORF">H8D96_10655</name>
</gene>
<dbReference type="Gene3D" id="1.10.10.2910">
    <property type="match status" value="1"/>
</dbReference>
<dbReference type="Proteomes" id="UP000605201">
    <property type="component" value="Unassembled WGS sequence"/>
</dbReference>
<organism evidence="2 3">
    <name type="scientific">Candidatus Desulfatibia vada</name>
    <dbReference type="NCBI Taxonomy" id="2841696"/>
    <lineage>
        <taxon>Bacteria</taxon>
        <taxon>Pseudomonadati</taxon>
        <taxon>Thermodesulfobacteriota</taxon>
        <taxon>Desulfobacteria</taxon>
        <taxon>Desulfobacterales</taxon>
        <taxon>Desulfobacterales incertae sedis</taxon>
        <taxon>Candidatus Desulfatibia</taxon>
    </lineage>
</organism>
<dbReference type="EMBL" id="JACNIG010000220">
    <property type="protein sequence ID" value="MBC8432367.1"/>
    <property type="molecule type" value="Genomic_DNA"/>
</dbReference>
<feature type="domain" description="IrrE N-terminal-like" evidence="1">
    <location>
        <begin position="81"/>
        <end position="154"/>
    </location>
</feature>
<dbReference type="InterPro" id="IPR010359">
    <property type="entry name" value="IrrE_HExxH"/>
</dbReference>
<dbReference type="Pfam" id="PF06114">
    <property type="entry name" value="Peptidase_M78"/>
    <property type="match status" value="1"/>
</dbReference>
<name>A0A8J6TSY9_9BACT</name>